<organism evidence="1 2">
    <name type="scientific">[Bacillus] enclensis</name>
    <dbReference type="NCBI Taxonomy" id="1402860"/>
    <lineage>
        <taxon>Bacteria</taxon>
        <taxon>Bacillati</taxon>
        <taxon>Bacillota</taxon>
        <taxon>Bacilli</taxon>
        <taxon>Bacillales</taxon>
        <taxon>Bacillaceae</taxon>
        <taxon>Rossellomorea</taxon>
    </lineage>
</organism>
<evidence type="ECO:0000313" key="2">
    <source>
        <dbReference type="Proteomes" id="UP000181997"/>
    </source>
</evidence>
<accession>A0A0V8HLZ2</accession>
<evidence type="ECO:0000313" key="1">
    <source>
        <dbReference type="EMBL" id="SCB84035.1"/>
    </source>
</evidence>
<gene>
    <name evidence="1" type="ORF">GA0061094_0862</name>
</gene>
<keyword evidence="2" id="KW-1185">Reference proteome</keyword>
<name>A0A0V8HLZ2_9BACI</name>
<sequence length="281" mass="31940">MKGVISALLLFLLFSPPVHGIKVPELDLNLAENEYAISFLPLKSGEVAVLHLAAGDNYLINTGPRSQVRELYYYLDQININEIKAVIITEQVEIYEDTLLKLRKKYSIAEIMAGASFSEPLMEAEMAELKSLKEGDRYRLSPELDLEVIHDGNEKQEGLDFSLTFFNHRFLWLSSQSKHAEGVFMTKPLKNVNIVKIPLHSKTECISDPLIKHIDPQTALLYRSKEKLLNGDLLEAINEAWIDLYLTGQHGLITIKFNKSNYEVLTFEQDDGAFKEQPNES</sequence>
<dbReference type="RefSeq" id="WP_058297624.1">
    <property type="nucleotide sequence ID" value="NZ_FMAU01000001.1"/>
</dbReference>
<keyword evidence="1" id="KW-0378">Hydrolase</keyword>
<proteinExistence type="predicted"/>
<dbReference type="GO" id="GO:0016787">
    <property type="term" value="F:hydrolase activity"/>
    <property type="evidence" value="ECO:0007669"/>
    <property type="project" value="UniProtKB-KW"/>
</dbReference>
<protein>
    <submittedName>
        <fullName evidence="1">Metal-dependent hydrolase, beta-lactamase superfamily II</fullName>
    </submittedName>
</protein>
<dbReference type="Proteomes" id="UP000181997">
    <property type="component" value="Unassembled WGS sequence"/>
</dbReference>
<reference evidence="2" key="1">
    <citation type="submission" date="2016-08" db="EMBL/GenBank/DDBJ databases">
        <authorList>
            <person name="Varghese N."/>
            <person name="Submissions Spin"/>
        </authorList>
    </citation>
    <scope>NUCLEOTIDE SEQUENCE [LARGE SCALE GENOMIC DNA]</scope>
    <source>
        <strain evidence="2">SGD-1123</strain>
    </source>
</reference>
<dbReference type="EMBL" id="FMAU01000001">
    <property type="protein sequence ID" value="SCB84035.1"/>
    <property type="molecule type" value="Genomic_DNA"/>
</dbReference>
<dbReference type="OrthoDB" id="2696637at2"/>
<dbReference type="AlphaFoldDB" id="A0A0V8HLZ2"/>